<gene>
    <name evidence="1" type="ORF">CGI_10019823</name>
</gene>
<sequence length="83" mass="9686">MLNKKEFKQVMVLLMERIMYTQNFNRRGHDLEKIGDLFITRVTAHHGLGLEYCTEMANIPFSIISPITPEGKRVKRRPIQTSP</sequence>
<organism evidence="1">
    <name type="scientific">Magallana gigas</name>
    <name type="common">Pacific oyster</name>
    <name type="synonym">Crassostrea gigas</name>
    <dbReference type="NCBI Taxonomy" id="29159"/>
    <lineage>
        <taxon>Eukaryota</taxon>
        <taxon>Metazoa</taxon>
        <taxon>Spiralia</taxon>
        <taxon>Lophotrochozoa</taxon>
        <taxon>Mollusca</taxon>
        <taxon>Bivalvia</taxon>
        <taxon>Autobranchia</taxon>
        <taxon>Pteriomorphia</taxon>
        <taxon>Ostreida</taxon>
        <taxon>Ostreoidea</taxon>
        <taxon>Ostreidae</taxon>
        <taxon>Magallana</taxon>
    </lineage>
</organism>
<reference evidence="1" key="1">
    <citation type="journal article" date="2012" name="Nature">
        <title>The oyster genome reveals stress adaptation and complexity of shell formation.</title>
        <authorList>
            <person name="Zhang G."/>
            <person name="Fang X."/>
            <person name="Guo X."/>
            <person name="Li L."/>
            <person name="Luo R."/>
            <person name="Xu F."/>
            <person name="Yang P."/>
            <person name="Zhang L."/>
            <person name="Wang X."/>
            <person name="Qi H."/>
            <person name="Xiong Z."/>
            <person name="Que H."/>
            <person name="Xie Y."/>
            <person name="Holland P.W."/>
            <person name="Paps J."/>
            <person name="Zhu Y."/>
            <person name="Wu F."/>
            <person name="Chen Y."/>
            <person name="Wang J."/>
            <person name="Peng C."/>
            <person name="Meng J."/>
            <person name="Yang L."/>
            <person name="Liu J."/>
            <person name="Wen B."/>
            <person name="Zhang N."/>
            <person name="Huang Z."/>
            <person name="Zhu Q."/>
            <person name="Feng Y."/>
            <person name="Mount A."/>
            <person name="Hedgecock D."/>
            <person name="Xu Z."/>
            <person name="Liu Y."/>
            <person name="Domazet-Loso T."/>
            <person name="Du Y."/>
            <person name="Sun X."/>
            <person name="Zhang S."/>
            <person name="Liu B."/>
            <person name="Cheng P."/>
            <person name="Jiang X."/>
            <person name="Li J."/>
            <person name="Fan D."/>
            <person name="Wang W."/>
            <person name="Fu W."/>
            <person name="Wang T."/>
            <person name="Wang B."/>
            <person name="Zhang J."/>
            <person name="Peng Z."/>
            <person name="Li Y."/>
            <person name="Li N."/>
            <person name="Wang J."/>
            <person name="Chen M."/>
            <person name="He Y."/>
            <person name="Tan F."/>
            <person name="Song X."/>
            <person name="Zheng Q."/>
            <person name="Huang R."/>
            <person name="Yang H."/>
            <person name="Du X."/>
            <person name="Chen L."/>
            <person name="Yang M."/>
            <person name="Gaffney P.M."/>
            <person name="Wang S."/>
            <person name="Luo L."/>
            <person name="She Z."/>
            <person name="Ming Y."/>
            <person name="Huang W."/>
            <person name="Zhang S."/>
            <person name="Huang B."/>
            <person name="Zhang Y."/>
            <person name="Qu T."/>
            <person name="Ni P."/>
            <person name="Miao G."/>
            <person name="Wang J."/>
            <person name="Wang Q."/>
            <person name="Steinberg C.E."/>
            <person name="Wang H."/>
            <person name="Li N."/>
            <person name="Qian L."/>
            <person name="Zhang G."/>
            <person name="Li Y."/>
            <person name="Yang H."/>
            <person name="Liu X."/>
            <person name="Wang J."/>
            <person name="Yin Y."/>
            <person name="Wang J."/>
        </authorList>
    </citation>
    <scope>NUCLEOTIDE SEQUENCE [LARGE SCALE GENOMIC DNA]</scope>
    <source>
        <strain evidence="1">05x7-T-G4-1.051#20</strain>
    </source>
</reference>
<accession>K1QVF1</accession>
<dbReference type="InParanoid" id="K1QVF1"/>
<protein>
    <submittedName>
        <fullName evidence="1">Uncharacterized protein</fullName>
    </submittedName>
</protein>
<proteinExistence type="predicted"/>
<dbReference type="AlphaFoldDB" id="K1QVF1"/>
<evidence type="ECO:0000313" key="1">
    <source>
        <dbReference type="EMBL" id="EKC35224.1"/>
    </source>
</evidence>
<dbReference type="HOGENOM" id="CLU_2544813_0_0_1"/>
<dbReference type="EMBL" id="JH816696">
    <property type="protein sequence ID" value="EKC35224.1"/>
    <property type="molecule type" value="Genomic_DNA"/>
</dbReference>
<name>K1QVF1_MAGGI</name>